<name>A0A7G9W9L9_ALKCA</name>
<dbReference type="PANTHER" id="PTHR43792">
    <property type="entry name" value="GNAT FAMILY, PUTATIVE (AFU_ORTHOLOGUE AFUA_3G00765)-RELATED-RELATED"/>
    <property type="match status" value="1"/>
</dbReference>
<keyword evidence="2" id="KW-0808">Transferase</keyword>
<protein>
    <submittedName>
        <fullName evidence="2">GNAT family N-acetyltransferase</fullName>
    </submittedName>
</protein>
<feature type="domain" description="N-acetyltransferase" evidence="1">
    <location>
        <begin position="22"/>
        <end position="173"/>
    </location>
</feature>
<dbReference type="KEGG" id="acae:HYG86_11705"/>
<dbReference type="PROSITE" id="PS51186">
    <property type="entry name" value="GNAT"/>
    <property type="match status" value="1"/>
</dbReference>
<dbReference type="InterPro" id="IPR051531">
    <property type="entry name" value="N-acetyltransferase"/>
</dbReference>
<dbReference type="EMBL" id="CP058559">
    <property type="protein sequence ID" value="QNO15381.1"/>
    <property type="molecule type" value="Genomic_DNA"/>
</dbReference>
<evidence type="ECO:0000259" key="1">
    <source>
        <dbReference type="PROSITE" id="PS51186"/>
    </source>
</evidence>
<organism evidence="2 3">
    <name type="scientific">Alkalicella caledoniensis</name>
    <dbReference type="NCBI Taxonomy" id="2731377"/>
    <lineage>
        <taxon>Bacteria</taxon>
        <taxon>Bacillati</taxon>
        <taxon>Bacillota</taxon>
        <taxon>Clostridia</taxon>
        <taxon>Eubacteriales</taxon>
        <taxon>Proteinivoracaceae</taxon>
        <taxon>Alkalicella</taxon>
    </lineage>
</organism>
<keyword evidence="3" id="KW-1185">Reference proteome</keyword>
<evidence type="ECO:0000313" key="2">
    <source>
        <dbReference type="EMBL" id="QNO15381.1"/>
    </source>
</evidence>
<dbReference type="PANTHER" id="PTHR43792:SF9">
    <property type="entry name" value="RIBOSOMAL-PROTEIN-ALANINE ACETYLTRANSFERASE"/>
    <property type="match status" value="1"/>
</dbReference>
<dbReference type="InterPro" id="IPR016181">
    <property type="entry name" value="Acyl_CoA_acyltransferase"/>
</dbReference>
<dbReference type="InterPro" id="IPR000182">
    <property type="entry name" value="GNAT_dom"/>
</dbReference>
<evidence type="ECO:0000313" key="3">
    <source>
        <dbReference type="Proteomes" id="UP000516160"/>
    </source>
</evidence>
<gene>
    <name evidence="2" type="ORF">HYG86_11705</name>
</gene>
<reference evidence="2 3" key="1">
    <citation type="submission" date="2020-07" db="EMBL/GenBank/DDBJ databases">
        <title>Alkalicella. sp. LB2 genome.</title>
        <authorList>
            <person name="Postec A."/>
            <person name="Quemeneur M."/>
        </authorList>
    </citation>
    <scope>NUCLEOTIDE SEQUENCE [LARGE SCALE GENOMIC DNA]</scope>
    <source>
        <strain evidence="2 3">LB2</strain>
    </source>
</reference>
<dbReference type="Proteomes" id="UP000516160">
    <property type="component" value="Chromosome"/>
</dbReference>
<dbReference type="GO" id="GO:0008999">
    <property type="term" value="F:protein-N-terminal-alanine acetyltransferase activity"/>
    <property type="evidence" value="ECO:0007669"/>
    <property type="project" value="TreeGrafter"/>
</dbReference>
<sequence length="173" mass="20322">MFYNIETDRLLLKNIDNGDREFIFSQFSDDDINKHLFDAEPLKDLSGADEIIDFYLKTEPRLQHRWVIQDKAHGVKMGTCGFHCWSIKDSKVEIGYDLKKEFWGNGYMYESLNHIIEFSKKNMKVKVINACIYIDNTRSISLVEKLGFILTGSKHEIFRGVEYLHNIYSLNLK</sequence>
<dbReference type="Gene3D" id="3.40.630.30">
    <property type="match status" value="1"/>
</dbReference>
<dbReference type="RefSeq" id="WP_213165743.1">
    <property type="nucleotide sequence ID" value="NZ_CP058559.1"/>
</dbReference>
<dbReference type="GO" id="GO:0005737">
    <property type="term" value="C:cytoplasm"/>
    <property type="evidence" value="ECO:0007669"/>
    <property type="project" value="TreeGrafter"/>
</dbReference>
<dbReference type="SUPFAM" id="SSF55729">
    <property type="entry name" value="Acyl-CoA N-acyltransferases (Nat)"/>
    <property type="match status" value="1"/>
</dbReference>
<dbReference type="AlphaFoldDB" id="A0A7G9W9L9"/>
<accession>A0A7G9W9L9</accession>
<dbReference type="Pfam" id="PF13302">
    <property type="entry name" value="Acetyltransf_3"/>
    <property type="match status" value="1"/>
</dbReference>
<proteinExistence type="predicted"/>